<accession>A0A812H0Y1</accession>
<gene>
    <name evidence="1" type="ORF">SNAT2548_LOCUS880</name>
</gene>
<evidence type="ECO:0000313" key="2">
    <source>
        <dbReference type="Proteomes" id="UP000604046"/>
    </source>
</evidence>
<keyword evidence="2" id="KW-1185">Reference proteome</keyword>
<sequence length="266" mass="29127">MDAHFAEAAFENSTLQAQLLQKTATSSRIVIRKAGLLSLKELLYKSDAKTRARVVRRHIEACRASACWDQVFLLQSFFLKLGINKYGACFQSGARVNLTDGSMTSVGSLSANKMVWGRGRVQKFKLKERPIKFDTSDSYEGFFCNKATGFKKLTLSGGRPPFYLGRNAEVWVLKNKDPEAADALIKSDDPKEGDELITFGEAGKATGGVFVSKVEEPIAEMEMCGPEVQAPDFFVEGISVSCDPGNGQGWQLPARLLAVIALLVLC</sequence>
<dbReference type="Proteomes" id="UP000604046">
    <property type="component" value="Unassembled WGS sequence"/>
</dbReference>
<name>A0A812H0Y1_9DINO</name>
<evidence type="ECO:0000313" key="1">
    <source>
        <dbReference type="EMBL" id="CAE6932139.1"/>
    </source>
</evidence>
<comment type="caution">
    <text evidence="1">The sequence shown here is derived from an EMBL/GenBank/DDBJ whole genome shotgun (WGS) entry which is preliminary data.</text>
</comment>
<reference evidence="1" key="1">
    <citation type="submission" date="2021-02" db="EMBL/GenBank/DDBJ databases">
        <authorList>
            <person name="Dougan E. K."/>
            <person name="Rhodes N."/>
            <person name="Thang M."/>
            <person name="Chan C."/>
        </authorList>
    </citation>
    <scope>NUCLEOTIDE SEQUENCE</scope>
</reference>
<protein>
    <submittedName>
        <fullName evidence="1">Uncharacterized protein</fullName>
    </submittedName>
</protein>
<dbReference type="AlphaFoldDB" id="A0A812H0Y1"/>
<proteinExistence type="predicted"/>
<dbReference type="EMBL" id="CAJNDS010000045">
    <property type="protein sequence ID" value="CAE6932139.1"/>
    <property type="molecule type" value="Genomic_DNA"/>
</dbReference>
<organism evidence="1 2">
    <name type="scientific">Symbiodinium natans</name>
    <dbReference type="NCBI Taxonomy" id="878477"/>
    <lineage>
        <taxon>Eukaryota</taxon>
        <taxon>Sar</taxon>
        <taxon>Alveolata</taxon>
        <taxon>Dinophyceae</taxon>
        <taxon>Suessiales</taxon>
        <taxon>Symbiodiniaceae</taxon>
        <taxon>Symbiodinium</taxon>
    </lineage>
</organism>
<dbReference type="OrthoDB" id="406649at2759"/>